<evidence type="ECO:0000313" key="10">
    <source>
        <dbReference type="EMBL" id="OJJ07879.1"/>
    </source>
</evidence>
<evidence type="ECO:0000256" key="5">
    <source>
        <dbReference type="ARBA" id="ARBA00023125"/>
    </source>
</evidence>
<keyword evidence="4" id="KW-0805">Transcription regulation</keyword>
<name>A0A1L9Q2B7_ASPVE</name>
<feature type="region of interest" description="Disordered" evidence="8">
    <location>
        <begin position="1"/>
        <end position="29"/>
    </location>
</feature>
<comment type="subcellular location">
    <subcellularLocation>
        <location evidence="1">Nucleus</location>
    </subcellularLocation>
</comment>
<dbReference type="Pfam" id="PF00172">
    <property type="entry name" value="Zn_clus"/>
    <property type="match status" value="1"/>
</dbReference>
<keyword evidence="6" id="KW-0804">Transcription</keyword>
<dbReference type="GO" id="GO:0045944">
    <property type="term" value="P:positive regulation of transcription by RNA polymerase II"/>
    <property type="evidence" value="ECO:0007669"/>
    <property type="project" value="TreeGrafter"/>
</dbReference>
<keyword evidence="3" id="KW-0862">Zinc</keyword>
<dbReference type="EMBL" id="KV878138">
    <property type="protein sequence ID" value="OJJ07879.1"/>
    <property type="molecule type" value="Genomic_DNA"/>
</dbReference>
<gene>
    <name evidence="10" type="ORF">ASPVEDRAFT_376430</name>
</gene>
<dbReference type="SMART" id="SM00906">
    <property type="entry name" value="Fungal_trans"/>
    <property type="match status" value="1"/>
</dbReference>
<accession>A0A1L9Q2B7</accession>
<evidence type="ECO:0000313" key="11">
    <source>
        <dbReference type="Proteomes" id="UP000184073"/>
    </source>
</evidence>
<sequence>MPTPAPVDHEKSKRQKGKSDDPAAAQSLSYRQSLRNVSSCTRCRQRKTRCDQQLPQCGTCEKAGARCVGYDPLMKREVPRSYLYYLEDRVEYFQSLLAEHGVSFEPGSSTMERSHQDMSEEPETKHPHKRRVSVASNSTLRSAPSASRSPRDPTDATSQLDIDVADKHDPGCCTAHELLFALQPSKPLSQSFELPDRDLATKLITFYFEQGYPQVPALHKGELAQVLNEAYAGSENPHPYSLFLLYIVFAIGACIMRDSDVNHGHDKTTVGKRKRDTQTKVHPAHEYYSAAITHLHLEFNTCDDASRKLEGIEAAVLVAHLSLFYPVRPGPAYLVGLALRAAVDVKLYDADGLNLISGSCETTISNLDGHKQDQITEQRRRLWWSAYSLDRLVSPYTGRPFAIPDHLTTTAFPSIPEEMDVVCHGISPSNKLMNFLTTHLLQLRQLQSEIHEVLQYHHAQSTRINTNTSTASILTSPLDYFESFVSWKRDINRRLDEWKACIPSREETGTWVPIVRLELDYWKTINLLYRHEAKVPSELARLLPASQVSATYLAAAEGPTDDFTHFKIVEASRKVLQSYRLVHHLESGNCTFLATHNIYLAGSLFLFAIWNSPMIRSILTLDEIDTTILTGTAVLSSMADIHPQARECQDSLEGMRVATMQMCLSKPSATNPTSITQAEAPNAEYQVQLQTEDSIPPDLANTLTNLFPGSDGNINNVPPTMENQARYFGNMGQSQGDKEDSLFSLDFLDIELFPGRLCNDPGSILGR</sequence>
<protein>
    <recommendedName>
        <fullName evidence="9">Zn(2)-C6 fungal-type domain-containing protein</fullName>
    </recommendedName>
</protein>
<dbReference type="InterPro" id="IPR036864">
    <property type="entry name" value="Zn2-C6_fun-type_DNA-bd_sf"/>
</dbReference>
<keyword evidence="11" id="KW-1185">Reference proteome</keyword>
<dbReference type="GO" id="GO:0006351">
    <property type="term" value="P:DNA-templated transcription"/>
    <property type="evidence" value="ECO:0007669"/>
    <property type="project" value="InterPro"/>
</dbReference>
<organism evidence="10 11">
    <name type="scientific">Aspergillus versicolor CBS 583.65</name>
    <dbReference type="NCBI Taxonomy" id="1036611"/>
    <lineage>
        <taxon>Eukaryota</taxon>
        <taxon>Fungi</taxon>
        <taxon>Dikarya</taxon>
        <taxon>Ascomycota</taxon>
        <taxon>Pezizomycotina</taxon>
        <taxon>Eurotiomycetes</taxon>
        <taxon>Eurotiomycetidae</taxon>
        <taxon>Eurotiales</taxon>
        <taxon>Aspergillaceae</taxon>
        <taxon>Aspergillus</taxon>
        <taxon>Aspergillus subgen. Nidulantes</taxon>
    </lineage>
</organism>
<feature type="compositionally biased region" description="Basic and acidic residues" evidence="8">
    <location>
        <begin position="7"/>
        <end position="21"/>
    </location>
</feature>
<dbReference type="RefSeq" id="XP_040673641.1">
    <property type="nucleotide sequence ID" value="XM_040811532.1"/>
</dbReference>
<dbReference type="InterPro" id="IPR052202">
    <property type="entry name" value="Yeast_MetPath_Reg"/>
</dbReference>
<evidence type="ECO:0000259" key="9">
    <source>
        <dbReference type="PROSITE" id="PS50048"/>
    </source>
</evidence>
<dbReference type="STRING" id="1036611.A0A1L9Q2B7"/>
<dbReference type="Proteomes" id="UP000184073">
    <property type="component" value="Unassembled WGS sequence"/>
</dbReference>
<evidence type="ECO:0000256" key="3">
    <source>
        <dbReference type="ARBA" id="ARBA00022833"/>
    </source>
</evidence>
<dbReference type="OrthoDB" id="2399539at2759"/>
<dbReference type="GO" id="GO:0000981">
    <property type="term" value="F:DNA-binding transcription factor activity, RNA polymerase II-specific"/>
    <property type="evidence" value="ECO:0007669"/>
    <property type="project" value="InterPro"/>
</dbReference>
<dbReference type="GO" id="GO:0005634">
    <property type="term" value="C:nucleus"/>
    <property type="evidence" value="ECO:0007669"/>
    <property type="project" value="UniProtKB-SubCell"/>
</dbReference>
<dbReference type="InterPro" id="IPR007219">
    <property type="entry name" value="XnlR_reg_dom"/>
</dbReference>
<feature type="compositionally biased region" description="Basic and acidic residues" evidence="8">
    <location>
        <begin position="112"/>
        <end position="125"/>
    </location>
</feature>
<evidence type="ECO:0000256" key="7">
    <source>
        <dbReference type="ARBA" id="ARBA00023242"/>
    </source>
</evidence>
<dbReference type="InterPro" id="IPR001138">
    <property type="entry name" value="Zn2Cys6_DnaBD"/>
</dbReference>
<evidence type="ECO:0000256" key="2">
    <source>
        <dbReference type="ARBA" id="ARBA00022723"/>
    </source>
</evidence>
<dbReference type="GO" id="GO:0043565">
    <property type="term" value="F:sequence-specific DNA binding"/>
    <property type="evidence" value="ECO:0007669"/>
    <property type="project" value="TreeGrafter"/>
</dbReference>
<feature type="domain" description="Zn(2)-C6 fungal-type" evidence="9">
    <location>
        <begin position="39"/>
        <end position="68"/>
    </location>
</feature>
<dbReference type="PROSITE" id="PS50048">
    <property type="entry name" value="ZN2_CY6_FUNGAL_2"/>
    <property type="match status" value="1"/>
</dbReference>
<dbReference type="PANTHER" id="PTHR47782">
    <property type="entry name" value="ZN(II)2CYS6 TRANSCRIPTION FACTOR (EUROFUNG)-RELATED"/>
    <property type="match status" value="1"/>
</dbReference>
<dbReference type="GO" id="GO:0008270">
    <property type="term" value="F:zinc ion binding"/>
    <property type="evidence" value="ECO:0007669"/>
    <property type="project" value="InterPro"/>
</dbReference>
<dbReference type="SMART" id="SM00066">
    <property type="entry name" value="GAL4"/>
    <property type="match status" value="1"/>
</dbReference>
<evidence type="ECO:0000256" key="8">
    <source>
        <dbReference type="SAM" id="MobiDB-lite"/>
    </source>
</evidence>
<dbReference type="CDD" id="cd12148">
    <property type="entry name" value="fungal_TF_MHR"/>
    <property type="match status" value="1"/>
</dbReference>
<feature type="region of interest" description="Disordered" evidence="8">
    <location>
        <begin position="104"/>
        <end position="157"/>
    </location>
</feature>
<evidence type="ECO:0000256" key="1">
    <source>
        <dbReference type="ARBA" id="ARBA00004123"/>
    </source>
</evidence>
<dbReference type="SUPFAM" id="SSF57701">
    <property type="entry name" value="Zn2/Cys6 DNA-binding domain"/>
    <property type="match status" value="1"/>
</dbReference>
<keyword evidence="7" id="KW-0539">Nucleus</keyword>
<keyword evidence="5" id="KW-0238">DNA-binding</keyword>
<keyword evidence="2" id="KW-0479">Metal-binding</keyword>
<dbReference type="CDD" id="cd14723">
    <property type="entry name" value="ZIP_Ppr1"/>
    <property type="match status" value="1"/>
</dbReference>
<dbReference type="GeneID" id="63727043"/>
<dbReference type="PANTHER" id="PTHR47782:SF1">
    <property type="entry name" value="PYRIMIDINE PATHWAY REGULATORY PROTEIN 1"/>
    <property type="match status" value="1"/>
</dbReference>
<evidence type="ECO:0000256" key="6">
    <source>
        <dbReference type="ARBA" id="ARBA00023163"/>
    </source>
</evidence>
<dbReference type="VEuPathDB" id="FungiDB:ASPVEDRAFT_376430"/>
<dbReference type="Gene3D" id="4.10.240.10">
    <property type="entry name" value="Zn(2)-C6 fungal-type DNA-binding domain"/>
    <property type="match status" value="1"/>
</dbReference>
<reference evidence="11" key="1">
    <citation type="journal article" date="2017" name="Genome Biol.">
        <title>Comparative genomics reveals high biological diversity and specific adaptations in the industrially and medically important fungal genus Aspergillus.</title>
        <authorList>
            <person name="de Vries R.P."/>
            <person name="Riley R."/>
            <person name="Wiebenga A."/>
            <person name="Aguilar-Osorio G."/>
            <person name="Amillis S."/>
            <person name="Uchima C.A."/>
            <person name="Anderluh G."/>
            <person name="Asadollahi M."/>
            <person name="Askin M."/>
            <person name="Barry K."/>
            <person name="Battaglia E."/>
            <person name="Bayram O."/>
            <person name="Benocci T."/>
            <person name="Braus-Stromeyer S.A."/>
            <person name="Caldana C."/>
            <person name="Canovas D."/>
            <person name="Cerqueira G.C."/>
            <person name="Chen F."/>
            <person name="Chen W."/>
            <person name="Choi C."/>
            <person name="Clum A."/>
            <person name="Dos Santos R.A."/>
            <person name="Damasio A.R."/>
            <person name="Diallinas G."/>
            <person name="Emri T."/>
            <person name="Fekete E."/>
            <person name="Flipphi M."/>
            <person name="Freyberg S."/>
            <person name="Gallo A."/>
            <person name="Gournas C."/>
            <person name="Habgood R."/>
            <person name="Hainaut M."/>
            <person name="Harispe M.L."/>
            <person name="Henrissat B."/>
            <person name="Hilden K.S."/>
            <person name="Hope R."/>
            <person name="Hossain A."/>
            <person name="Karabika E."/>
            <person name="Karaffa L."/>
            <person name="Karanyi Z."/>
            <person name="Krasevec N."/>
            <person name="Kuo A."/>
            <person name="Kusch H."/>
            <person name="LaButti K."/>
            <person name="Lagendijk E.L."/>
            <person name="Lapidus A."/>
            <person name="Levasseur A."/>
            <person name="Lindquist E."/>
            <person name="Lipzen A."/>
            <person name="Logrieco A.F."/>
            <person name="MacCabe A."/>
            <person name="Maekelae M.R."/>
            <person name="Malavazi I."/>
            <person name="Melin P."/>
            <person name="Meyer V."/>
            <person name="Mielnichuk N."/>
            <person name="Miskei M."/>
            <person name="Molnar A.P."/>
            <person name="Mule G."/>
            <person name="Ngan C.Y."/>
            <person name="Orejas M."/>
            <person name="Orosz E."/>
            <person name="Ouedraogo J.P."/>
            <person name="Overkamp K.M."/>
            <person name="Park H.-S."/>
            <person name="Perrone G."/>
            <person name="Piumi F."/>
            <person name="Punt P.J."/>
            <person name="Ram A.F."/>
            <person name="Ramon A."/>
            <person name="Rauscher S."/>
            <person name="Record E."/>
            <person name="Riano-Pachon D.M."/>
            <person name="Robert V."/>
            <person name="Roehrig J."/>
            <person name="Ruller R."/>
            <person name="Salamov A."/>
            <person name="Salih N.S."/>
            <person name="Samson R.A."/>
            <person name="Sandor E."/>
            <person name="Sanguinetti M."/>
            <person name="Schuetze T."/>
            <person name="Sepcic K."/>
            <person name="Shelest E."/>
            <person name="Sherlock G."/>
            <person name="Sophianopoulou V."/>
            <person name="Squina F.M."/>
            <person name="Sun H."/>
            <person name="Susca A."/>
            <person name="Todd R.B."/>
            <person name="Tsang A."/>
            <person name="Unkles S.E."/>
            <person name="van de Wiele N."/>
            <person name="van Rossen-Uffink D."/>
            <person name="Oliveira J.V."/>
            <person name="Vesth T.C."/>
            <person name="Visser J."/>
            <person name="Yu J.-H."/>
            <person name="Zhou M."/>
            <person name="Andersen M.R."/>
            <person name="Archer D.B."/>
            <person name="Baker S.E."/>
            <person name="Benoit I."/>
            <person name="Brakhage A.A."/>
            <person name="Braus G.H."/>
            <person name="Fischer R."/>
            <person name="Frisvad J.C."/>
            <person name="Goldman G.H."/>
            <person name="Houbraken J."/>
            <person name="Oakley B."/>
            <person name="Pocsi I."/>
            <person name="Scazzocchio C."/>
            <person name="Seiboth B."/>
            <person name="vanKuyk P.A."/>
            <person name="Wortman J."/>
            <person name="Dyer P.S."/>
            <person name="Grigoriev I.V."/>
        </authorList>
    </citation>
    <scope>NUCLEOTIDE SEQUENCE [LARGE SCALE GENOMIC DNA]</scope>
    <source>
        <strain evidence="11">CBS 583.65</strain>
    </source>
</reference>
<dbReference type="PROSITE" id="PS00463">
    <property type="entry name" value="ZN2_CY6_FUNGAL_1"/>
    <property type="match status" value="1"/>
</dbReference>
<dbReference type="CDD" id="cd00067">
    <property type="entry name" value="GAL4"/>
    <property type="match status" value="1"/>
</dbReference>
<proteinExistence type="predicted"/>
<dbReference type="AlphaFoldDB" id="A0A1L9Q2B7"/>
<evidence type="ECO:0000256" key="4">
    <source>
        <dbReference type="ARBA" id="ARBA00023015"/>
    </source>
</evidence>
<dbReference type="Pfam" id="PF04082">
    <property type="entry name" value="Fungal_trans"/>
    <property type="match status" value="1"/>
</dbReference>